<protein>
    <submittedName>
        <fullName evidence="1">Uncharacterized protein</fullName>
    </submittedName>
</protein>
<proteinExistence type="predicted"/>
<name>A0AAD6NP23_9ROSI</name>
<reference evidence="1" key="2">
    <citation type="journal article" date="2023" name="Int. J. Mol. Sci.">
        <title>De Novo Assembly and Annotation of 11 Diverse Shrub Willow (Salix) Genomes Reveals Novel Gene Organization in Sex-Linked Regions.</title>
        <authorList>
            <person name="Hyden B."/>
            <person name="Feng K."/>
            <person name="Yates T.B."/>
            <person name="Jawdy S."/>
            <person name="Cereghino C."/>
            <person name="Smart L.B."/>
            <person name="Muchero W."/>
        </authorList>
    </citation>
    <scope>NUCLEOTIDE SEQUENCE</scope>
    <source>
        <tissue evidence="1">Shoot tip</tissue>
    </source>
</reference>
<sequence length="145" mass="16146">MKELHSLKPIHGLDPNYNDICFSGAGSDISQQSSTFPAVEMVFGNGQKLLLSPENYLFRGSCEALDRSCGCCGSFVEDDLQREQCESACDFATHVFCHPCALCLRRAKYILYIYSAIILRICLNIVQNVTPNSWIRPKINSSISS</sequence>
<comment type="caution">
    <text evidence="1">The sequence shown here is derived from an EMBL/GenBank/DDBJ whole genome shotgun (WGS) entry which is preliminary data.</text>
</comment>
<dbReference type="AlphaFoldDB" id="A0AAD6NP23"/>
<keyword evidence="2" id="KW-1185">Reference proteome</keyword>
<dbReference type="InterPro" id="IPR021109">
    <property type="entry name" value="Peptidase_aspartic_dom_sf"/>
</dbReference>
<evidence type="ECO:0000313" key="1">
    <source>
        <dbReference type="EMBL" id="KAJ6392572.1"/>
    </source>
</evidence>
<accession>A0AAD6NP23</accession>
<organism evidence="1 2">
    <name type="scientific">Salix udensis</name>
    <dbReference type="NCBI Taxonomy" id="889485"/>
    <lineage>
        <taxon>Eukaryota</taxon>
        <taxon>Viridiplantae</taxon>
        <taxon>Streptophyta</taxon>
        <taxon>Embryophyta</taxon>
        <taxon>Tracheophyta</taxon>
        <taxon>Spermatophyta</taxon>
        <taxon>Magnoliopsida</taxon>
        <taxon>eudicotyledons</taxon>
        <taxon>Gunneridae</taxon>
        <taxon>Pentapetalae</taxon>
        <taxon>rosids</taxon>
        <taxon>fabids</taxon>
        <taxon>Malpighiales</taxon>
        <taxon>Salicaceae</taxon>
        <taxon>Saliceae</taxon>
        <taxon>Salix</taxon>
    </lineage>
</organism>
<dbReference type="Gene3D" id="2.40.70.10">
    <property type="entry name" value="Acid Proteases"/>
    <property type="match status" value="1"/>
</dbReference>
<reference evidence="1" key="1">
    <citation type="submission" date="2022-10" db="EMBL/GenBank/DDBJ databases">
        <authorList>
            <person name="Hyden B.L."/>
            <person name="Feng K."/>
            <person name="Yates T."/>
            <person name="Jawdy S."/>
            <person name="Smart L.B."/>
            <person name="Muchero W."/>
        </authorList>
    </citation>
    <scope>NUCLEOTIDE SEQUENCE</scope>
    <source>
        <tissue evidence="1">Shoot tip</tissue>
    </source>
</reference>
<evidence type="ECO:0000313" key="2">
    <source>
        <dbReference type="Proteomes" id="UP001162972"/>
    </source>
</evidence>
<dbReference type="EMBL" id="JAPFFJ010000601">
    <property type="protein sequence ID" value="KAJ6392572.1"/>
    <property type="molecule type" value="Genomic_DNA"/>
</dbReference>
<dbReference type="Proteomes" id="UP001162972">
    <property type="component" value="Unassembled WGS sequence"/>
</dbReference>
<gene>
    <name evidence="1" type="ORF">OIU84_026818</name>
</gene>